<reference evidence="3" key="1">
    <citation type="journal article" date="2019" name="Int. J. Syst. Evol. Microbiol.">
        <title>The Global Catalogue of Microorganisms (GCM) 10K type strain sequencing project: providing services to taxonomists for standard genome sequencing and annotation.</title>
        <authorList>
            <consortium name="The Broad Institute Genomics Platform"/>
            <consortium name="The Broad Institute Genome Sequencing Center for Infectious Disease"/>
            <person name="Wu L."/>
            <person name="Ma J."/>
        </authorList>
    </citation>
    <scope>NUCLEOTIDE SEQUENCE [LARGE SCALE GENOMIC DNA]</scope>
    <source>
        <strain evidence="3">CGMCC 4.7020</strain>
    </source>
</reference>
<evidence type="ECO:0000313" key="3">
    <source>
        <dbReference type="Proteomes" id="UP001597058"/>
    </source>
</evidence>
<dbReference type="EMBL" id="JBHTMM010000233">
    <property type="protein sequence ID" value="MFD1313651.1"/>
    <property type="molecule type" value="Genomic_DNA"/>
</dbReference>
<gene>
    <name evidence="2" type="ORF">ACFQ5X_49240</name>
</gene>
<feature type="compositionally biased region" description="Acidic residues" evidence="1">
    <location>
        <begin position="1"/>
        <end position="10"/>
    </location>
</feature>
<name>A0ABW3XXN5_9ACTN</name>
<evidence type="ECO:0000256" key="1">
    <source>
        <dbReference type="SAM" id="MobiDB-lite"/>
    </source>
</evidence>
<accession>A0ABW3XXN5</accession>
<organism evidence="2 3">
    <name type="scientific">Streptomyces kaempferi</name>
    <dbReference type="NCBI Taxonomy" id="333725"/>
    <lineage>
        <taxon>Bacteria</taxon>
        <taxon>Bacillati</taxon>
        <taxon>Actinomycetota</taxon>
        <taxon>Actinomycetes</taxon>
        <taxon>Kitasatosporales</taxon>
        <taxon>Streptomycetaceae</taxon>
        <taxon>Streptomyces</taxon>
    </lineage>
</organism>
<protein>
    <submittedName>
        <fullName evidence="2">Uncharacterized protein</fullName>
    </submittedName>
</protein>
<feature type="region of interest" description="Disordered" evidence="1">
    <location>
        <begin position="214"/>
        <end position="272"/>
    </location>
</feature>
<dbReference type="Proteomes" id="UP001597058">
    <property type="component" value="Unassembled WGS sequence"/>
</dbReference>
<dbReference type="RefSeq" id="WP_381237844.1">
    <property type="nucleotide sequence ID" value="NZ_JBHSKH010000051.1"/>
</dbReference>
<proteinExistence type="predicted"/>
<comment type="caution">
    <text evidence="2">The sequence shown here is derived from an EMBL/GenBank/DDBJ whole genome shotgun (WGS) entry which is preliminary data.</text>
</comment>
<evidence type="ECO:0000313" key="2">
    <source>
        <dbReference type="EMBL" id="MFD1313651.1"/>
    </source>
</evidence>
<sequence length="307" mass="32258">MAGFDDEDEGAGGARTGGTGLLGGNLPAVVQAASVVVQAPVGTTLGSIPNPRPPAGDGELTPEEQETLTTCKAEMNNLQTAFWVAGKSLETMKTGNLHRNEGVPNFGDYVMDTWEVSESQAHRLMDAWRIGEALAAMSWMPREAQIRELTDVRNESGDQAAVAVYDTVARSVRRVTAKLLSEVVRELPPLPRQASPADVRNLVQEILAARAAATAASQTPPTGVPASNGGVPNITSIGKEPAGENSPIGESGSEPSNPKGSGDNGGNDIRRLAAALDDLRGVERRLSKPAVKRALAYDSERTEALMT</sequence>
<keyword evidence="3" id="KW-1185">Reference proteome</keyword>
<feature type="region of interest" description="Disordered" evidence="1">
    <location>
        <begin position="43"/>
        <end position="65"/>
    </location>
</feature>
<feature type="compositionally biased region" description="Gly residues" evidence="1">
    <location>
        <begin position="11"/>
        <end position="22"/>
    </location>
</feature>
<feature type="region of interest" description="Disordered" evidence="1">
    <location>
        <begin position="1"/>
        <end position="22"/>
    </location>
</feature>